<name>A0A8J4QSC8_9ROSI</name>
<accession>A0A8J4QSC8</accession>
<evidence type="ECO:0000313" key="2">
    <source>
        <dbReference type="EMBL" id="KAF3958491.1"/>
    </source>
</evidence>
<dbReference type="EMBL" id="JRKL02002546">
    <property type="protein sequence ID" value="KAF3958491.1"/>
    <property type="molecule type" value="Genomic_DNA"/>
</dbReference>
<sequence length="189" mass="19923">METTKEEEGGGLLNQILPPRLEDAGLEDCALPPDSIKEAFLRAATAVKSHASSIFATDFVDDDEGEGNCVNDPWPPAGANDTLVGLSPEHEDEADSGPCAKEKGNGAPEVGPDDVVVGGEAEERGGVRDGGGKACVEGLQGLKIGEKVKNGGHDEKEEYLANPRVGMVLLLNKEMECCLQYFAPKNFTV</sequence>
<proteinExistence type="predicted"/>
<organism evidence="2 3">
    <name type="scientific">Castanea mollissima</name>
    <name type="common">Chinese chestnut</name>
    <dbReference type="NCBI Taxonomy" id="60419"/>
    <lineage>
        <taxon>Eukaryota</taxon>
        <taxon>Viridiplantae</taxon>
        <taxon>Streptophyta</taxon>
        <taxon>Embryophyta</taxon>
        <taxon>Tracheophyta</taxon>
        <taxon>Spermatophyta</taxon>
        <taxon>Magnoliopsida</taxon>
        <taxon>eudicotyledons</taxon>
        <taxon>Gunneridae</taxon>
        <taxon>Pentapetalae</taxon>
        <taxon>rosids</taxon>
        <taxon>fabids</taxon>
        <taxon>Fagales</taxon>
        <taxon>Fagaceae</taxon>
        <taxon>Castanea</taxon>
    </lineage>
</organism>
<protein>
    <submittedName>
        <fullName evidence="2">Uncharacterized protein</fullName>
    </submittedName>
</protein>
<dbReference type="PANTHER" id="PTHR36713:SF1">
    <property type="entry name" value="OS09G0344700 PROTEIN"/>
    <property type="match status" value="1"/>
</dbReference>
<keyword evidence="3" id="KW-1185">Reference proteome</keyword>
<evidence type="ECO:0000313" key="3">
    <source>
        <dbReference type="Proteomes" id="UP000737018"/>
    </source>
</evidence>
<dbReference type="OrthoDB" id="773986at2759"/>
<dbReference type="PANTHER" id="PTHR36713">
    <property type="entry name" value="OS09G0344700 PROTEIN"/>
    <property type="match status" value="1"/>
</dbReference>
<dbReference type="Proteomes" id="UP000737018">
    <property type="component" value="Unassembled WGS sequence"/>
</dbReference>
<feature type="region of interest" description="Disordered" evidence="1">
    <location>
        <begin position="81"/>
        <end position="117"/>
    </location>
</feature>
<reference evidence="2" key="1">
    <citation type="submission" date="2020-03" db="EMBL/GenBank/DDBJ databases">
        <title>Castanea mollissima Vanexum genome sequencing.</title>
        <authorList>
            <person name="Staton M."/>
        </authorList>
    </citation>
    <scope>NUCLEOTIDE SEQUENCE</scope>
    <source>
        <tissue evidence="2">Leaf</tissue>
    </source>
</reference>
<comment type="caution">
    <text evidence="2">The sequence shown here is derived from an EMBL/GenBank/DDBJ whole genome shotgun (WGS) entry which is preliminary data.</text>
</comment>
<gene>
    <name evidence="2" type="ORF">CMV_016613</name>
</gene>
<feature type="compositionally biased region" description="Low complexity" evidence="1">
    <location>
        <begin position="106"/>
        <end position="117"/>
    </location>
</feature>
<evidence type="ECO:0000256" key="1">
    <source>
        <dbReference type="SAM" id="MobiDB-lite"/>
    </source>
</evidence>
<dbReference type="AlphaFoldDB" id="A0A8J4QSC8"/>